<accession>A0ACB5SDR6</accession>
<sequence length="300" mass="33043">MLILVAGITGFVGIPCAEAAIARGHSVRGLARSAAKLDKDLIQRLEGFEEMESIYDIAALDRAVAGVDAVICAYAALPEILLEGQLLLLRAAERAGVKIFHASSWNYDWSKSPLGQHESYDTLIAFWNHARLSSSIKPLATFTGAIPEFMFIRSPKGWDRETKTFVYCGDPTARIRYTTADDLAAYSVEAVLAPDAAKGGFIRVQSFEASPEEVVQAYEAARGGRIKAHAQSLGSLEDAENAVANGRATVGVQNWLQYIWYGYQVHMGRRTWDYEPVDCARFSSVKQTSLKEWFEANPEV</sequence>
<dbReference type="Proteomes" id="UP001165186">
    <property type="component" value="Unassembled WGS sequence"/>
</dbReference>
<protein>
    <submittedName>
        <fullName evidence="1">NmrA-like family protein</fullName>
    </submittedName>
</protein>
<evidence type="ECO:0000313" key="1">
    <source>
        <dbReference type="EMBL" id="GME36467.1"/>
    </source>
</evidence>
<proteinExistence type="predicted"/>
<gene>
    <name evidence="1" type="primary">g5115</name>
    <name evidence="1" type="ORF">NpPPO83_00005115</name>
</gene>
<name>A0ACB5SDR6_9PEZI</name>
<reference evidence="1" key="1">
    <citation type="submission" date="2024-09" db="EMBL/GenBank/DDBJ databases">
        <title>Draft Genome Sequences of Neofusicoccum parvum.</title>
        <authorList>
            <person name="Ashida A."/>
            <person name="Camagna M."/>
            <person name="Tanaka A."/>
            <person name="Takemoto D."/>
        </authorList>
    </citation>
    <scope>NUCLEOTIDE SEQUENCE</scope>
    <source>
        <strain evidence="1">PPO83</strain>
    </source>
</reference>
<dbReference type="EMBL" id="BSXG01000075">
    <property type="protein sequence ID" value="GME36467.1"/>
    <property type="molecule type" value="Genomic_DNA"/>
</dbReference>
<keyword evidence="2" id="KW-1185">Reference proteome</keyword>
<organism evidence="1 2">
    <name type="scientific">Neofusicoccum parvum</name>
    <dbReference type="NCBI Taxonomy" id="310453"/>
    <lineage>
        <taxon>Eukaryota</taxon>
        <taxon>Fungi</taxon>
        <taxon>Dikarya</taxon>
        <taxon>Ascomycota</taxon>
        <taxon>Pezizomycotina</taxon>
        <taxon>Dothideomycetes</taxon>
        <taxon>Dothideomycetes incertae sedis</taxon>
        <taxon>Botryosphaeriales</taxon>
        <taxon>Botryosphaeriaceae</taxon>
        <taxon>Neofusicoccum</taxon>
    </lineage>
</organism>
<evidence type="ECO:0000313" key="2">
    <source>
        <dbReference type="Proteomes" id="UP001165186"/>
    </source>
</evidence>
<comment type="caution">
    <text evidence="1">The sequence shown here is derived from an EMBL/GenBank/DDBJ whole genome shotgun (WGS) entry which is preliminary data.</text>
</comment>